<reference evidence="2" key="1">
    <citation type="submission" date="2014-01" db="EMBL/GenBank/DDBJ databases">
        <title>The Genome Sequence of Anopheles farauti FAR1 (V2).</title>
        <authorList>
            <consortium name="The Broad Institute Genomics Platform"/>
            <person name="Neafsey D.E."/>
            <person name="Besansky N."/>
            <person name="Howell P."/>
            <person name="Walton C."/>
            <person name="Young S.K."/>
            <person name="Zeng Q."/>
            <person name="Gargeya S."/>
            <person name="Fitzgerald M."/>
            <person name="Haas B."/>
            <person name="Abouelleil A."/>
            <person name="Allen A.W."/>
            <person name="Alvarado L."/>
            <person name="Arachchi H.M."/>
            <person name="Berlin A.M."/>
            <person name="Chapman S.B."/>
            <person name="Gainer-Dewar J."/>
            <person name="Goldberg J."/>
            <person name="Griggs A."/>
            <person name="Gujja S."/>
            <person name="Hansen M."/>
            <person name="Howarth C."/>
            <person name="Imamovic A."/>
            <person name="Ireland A."/>
            <person name="Larimer J."/>
            <person name="McCowan C."/>
            <person name="Murphy C."/>
            <person name="Pearson M."/>
            <person name="Poon T.W."/>
            <person name="Priest M."/>
            <person name="Roberts A."/>
            <person name="Saif S."/>
            <person name="Shea T."/>
            <person name="Sisk P."/>
            <person name="Sykes S."/>
            <person name="Wortman J."/>
            <person name="Nusbaum C."/>
            <person name="Birren B."/>
        </authorList>
    </citation>
    <scope>NUCLEOTIDE SEQUENCE [LARGE SCALE GENOMIC DNA]</scope>
    <source>
        <strain evidence="2">FAR1</strain>
    </source>
</reference>
<evidence type="ECO:0000313" key="1">
    <source>
        <dbReference type="EnsemblMetazoa" id="AFAF015858-PA"/>
    </source>
</evidence>
<protein>
    <submittedName>
        <fullName evidence="1">Uncharacterized protein</fullName>
    </submittedName>
</protein>
<name>A0A182QSB5_9DIPT</name>
<reference evidence="1" key="2">
    <citation type="submission" date="2020-05" db="UniProtKB">
        <authorList>
            <consortium name="EnsemblMetazoa"/>
        </authorList>
    </citation>
    <scope>IDENTIFICATION</scope>
    <source>
        <strain evidence="1">FAR1</strain>
    </source>
</reference>
<keyword evidence="2" id="KW-1185">Reference proteome</keyword>
<evidence type="ECO:0000313" key="2">
    <source>
        <dbReference type="Proteomes" id="UP000075886"/>
    </source>
</evidence>
<dbReference type="Proteomes" id="UP000075886">
    <property type="component" value="Unassembled WGS sequence"/>
</dbReference>
<dbReference type="EnsemblMetazoa" id="AFAF015858-RA">
    <property type="protein sequence ID" value="AFAF015858-PA"/>
    <property type="gene ID" value="AFAF015858"/>
</dbReference>
<organism evidence="1 2">
    <name type="scientific">Anopheles farauti</name>
    <dbReference type="NCBI Taxonomy" id="69004"/>
    <lineage>
        <taxon>Eukaryota</taxon>
        <taxon>Metazoa</taxon>
        <taxon>Ecdysozoa</taxon>
        <taxon>Arthropoda</taxon>
        <taxon>Hexapoda</taxon>
        <taxon>Insecta</taxon>
        <taxon>Pterygota</taxon>
        <taxon>Neoptera</taxon>
        <taxon>Endopterygota</taxon>
        <taxon>Diptera</taxon>
        <taxon>Nematocera</taxon>
        <taxon>Culicoidea</taxon>
        <taxon>Culicidae</taxon>
        <taxon>Anophelinae</taxon>
        <taxon>Anopheles</taxon>
    </lineage>
</organism>
<proteinExistence type="predicted"/>
<dbReference type="VEuPathDB" id="VectorBase:AFAF015858"/>
<dbReference type="EMBL" id="AXCN02000114">
    <property type="status" value="NOT_ANNOTATED_CDS"/>
    <property type="molecule type" value="Genomic_DNA"/>
</dbReference>
<dbReference type="AlphaFoldDB" id="A0A182QSB5"/>
<accession>A0A182QSB5</accession>
<sequence length="243" mass="27158">MGWKRVDDDGAAADADDGAMATMTTMATIEAELCVCLIRRKDVKRALPGFAVRKCAAFGSFGSRVRMRNLPGLIKRHTGRRQRQQRWVLPHTTEAPKHHRQQAMGRSLLCAMRLPREKGEKRAQKRGRKACCSRRTTRERGARLIYGEHGWAVDEVPVPSGAGLSVLHGGAKALAHTLCVDWCADARRSDYLRCSVHTDRHSTHRPTTASRSLAHARLLQSAGPVRSLRLRLRRGSVPIYEEV</sequence>